<feature type="domain" description="RCK C-terminal" evidence="4">
    <location>
        <begin position="462"/>
        <end position="544"/>
    </location>
</feature>
<dbReference type="SUPFAM" id="SSF51735">
    <property type="entry name" value="NAD(P)-binding Rossmann-fold domains"/>
    <property type="match status" value="2"/>
</dbReference>
<feature type="transmembrane region" description="Helical" evidence="2">
    <location>
        <begin position="279"/>
        <end position="303"/>
    </location>
</feature>
<dbReference type="Pfam" id="PF02254">
    <property type="entry name" value="TrkA_N"/>
    <property type="match status" value="2"/>
</dbReference>
<organism evidence="5 6">
    <name type="scientific">Fodinicola feengrottensis</name>
    <dbReference type="NCBI Taxonomy" id="435914"/>
    <lineage>
        <taxon>Bacteria</taxon>
        <taxon>Bacillati</taxon>
        <taxon>Actinomycetota</taxon>
        <taxon>Actinomycetes</taxon>
        <taxon>Mycobacteriales</taxon>
        <taxon>Fodinicola</taxon>
    </lineage>
</organism>
<dbReference type="EMBL" id="BAAANY010000002">
    <property type="protein sequence ID" value="GAA1659795.1"/>
    <property type="molecule type" value="Genomic_DNA"/>
</dbReference>
<keyword evidence="2" id="KW-1133">Transmembrane helix</keyword>
<comment type="subcellular location">
    <subcellularLocation>
        <location evidence="1">Cell membrane</location>
        <topology evidence="1">Multi-pass membrane protein</topology>
    </subcellularLocation>
</comment>
<sequence>MVVCGDDTLLVRLLEELAMLDERAIAVVPDGNPEVVRLVTELGVEVVIGSPTDAGTLLSAGIERARALALVGEGDEKNVHAALVAAELNPKLRLVVRMFNLRLGQRIDDLFDDCTVLSASAIAAPSFVEAALGDGHGRSIPAGGRTFAAGAPSTVDDVVVPLARYRDDGEISLLPKSANDAFLVLGTPSESILRTVVAAATSHRGPVRRRLREWARFLGQLTDQRLRLALASLTLVVVLATALFKFALRLEWVQALYFTVTTVTTTGYGDINLAAAPPWVQLAGVVVMIMGVLVVALLTAAVVDNLVGARLVRALGPPVGKPHDHIVVCGMGTVGLRVCEQLRAAGAEVVGIEQDPSPALMAAARRLEVPLVAGDASDASTLASAGAGKARCVVAVTDDDVVNLEAGLTARALQPDTRVVLRLFDPDLADRVDRRLGLSVSRSVSYAAAPVFAAAMMGRQVLAAIPAGRRVLLVAAVPIGARSSLDGASLSTVDSGRVRIFGLRTGNAEPVWQPPGESRLVAGQVLFVVATRAGLAKILVASGAH</sequence>
<proteinExistence type="predicted"/>
<dbReference type="PROSITE" id="PS51202">
    <property type="entry name" value="RCK_C"/>
    <property type="match status" value="1"/>
</dbReference>
<feature type="domain" description="RCK N-terminal" evidence="3">
    <location>
        <begin position="323"/>
        <end position="444"/>
    </location>
</feature>
<dbReference type="InterPro" id="IPR003148">
    <property type="entry name" value="RCK_N"/>
</dbReference>
<dbReference type="Gene3D" id="3.40.50.720">
    <property type="entry name" value="NAD(P)-binding Rossmann-like Domain"/>
    <property type="match status" value="2"/>
</dbReference>
<evidence type="ECO:0000256" key="1">
    <source>
        <dbReference type="ARBA" id="ARBA00004651"/>
    </source>
</evidence>
<dbReference type="InterPro" id="IPR050721">
    <property type="entry name" value="Trk_Ktr_HKT_K-transport"/>
</dbReference>
<dbReference type="InterPro" id="IPR006037">
    <property type="entry name" value="RCK_C"/>
</dbReference>
<dbReference type="Gene3D" id="1.10.287.70">
    <property type="match status" value="1"/>
</dbReference>
<accession>A0ABN2FUC4</accession>
<keyword evidence="6" id="KW-1185">Reference proteome</keyword>
<evidence type="ECO:0000313" key="6">
    <source>
        <dbReference type="Proteomes" id="UP001500618"/>
    </source>
</evidence>
<reference evidence="5 6" key="1">
    <citation type="journal article" date="2019" name="Int. J. Syst. Evol. Microbiol.">
        <title>The Global Catalogue of Microorganisms (GCM) 10K type strain sequencing project: providing services to taxonomists for standard genome sequencing and annotation.</title>
        <authorList>
            <consortium name="The Broad Institute Genomics Platform"/>
            <consortium name="The Broad Institute Genome Sequencing Center for Infectious Disease"/>
            <person name="Wu L."/>
            <person name="Ma J."/>
        </authorList>
    </citation>
    <scope>NUCLEOTIDE SEQUENCE [LARGE SCALE GENOMIC DNA]</scope>
    <source>
        <strain evidence="5 6">JCM 14718</strain>
    </source>
</reference>
<dbReference type="SUPFAM" id="SSF81324">
    <property type="entry name" value="Voltage-gated potassium channels"/>
    <property type="match status" value="1"/>
</dbReference>
<dbReference type="PROSITE" id="PS51201">
    <property type="entry name" value="RCK_N"/>
    <property type="match status" value="2"/>
</dbReference>
<dbReference type="Proteomes" id="UP001500618">
    <property type="component" value="Unassembled WGS sequence"/>
</dbReference>
<gene>
    <name evidence="5" type="ORF">GCM10009765_06460</name>
</gene>
<evidence type="ECO:0000313" key="5">
    <source>
        <dbReference type="EMBL" id="GAA1659795.1"/>
    </source>
</evidence>
<name>A0ABN2FUC4_9ACTN</name>
<protein>
    <submittedName>
        <fullName evidence="5">NAD-binding protein</fullName>
    </submittedName>
</protein>
<feature type="transmembrane region" description="Helical" evidence="2">
    <location>
        <begin position="226"/>
        <end position="248"/>
    </location>
</feature>
<comment type="caution">
    <text evidence="5">The sequence shown here is derived from an EMBL/GenBank/DDBJ whole genome shotgun (WGS) entry which is preliminary data.</text>
</comment>
<dbReference type="PANTHER" id="PTHR43833:SF11">
    <property type="entry name" value="VOLTAGE-GATED POTASSIUM CHANNEL KCH"/>
    <property type="match status" value="1"/>
</dbReference>
<feature type="domain" description="RCK N-terminal" evidence="3">
    <location>
        <begin position="1"/>
        <end position="117"/>
    </location>
</feature>
<dbReference type="InterPro" id="IPR013099">
    <property type="entry name" value="K_chnl_dom"/>
</dbReference>
<keyword evidence="2" id="KW-0812">Transmembrane</keyword>
<evidence type="ECO:0000259" key="3">
    <source>
        <dbReference type="PROSITE" id="PS51201"/>
    </source>
</evidence>
<evidence type="ECO:0000256" key="2">
    <source>
        <dbReference type="SAM" id="Phobius"/>
    </source>
</evidence>
<evidence type="ECO:0000259" key="4">
    <source>
        <dbReference type="PROSITE" id="PS51202"/>
    </source>
</evidence>
<dbReference type="Pfam" id="PF07885">
    <property type="entry name" value="Ion_trans_2"/>
    <property type="match status" value="1"/>
</dbReference>
<keyword evidence="2" id="KW-0472">Membrane</keyword>
<dbReference type="PANTHER" id="PTHR43833">
    <property type="entry name" value="POTASSIUM CHANNEL PROTEIN 2-RELATED-RELATED"/>
    <property type="match status" value="1"/>
</dbReference>
<dbReference type="InterPro" id="IPR036291">
    <property type="entry name" value="NAD(P)-bd_dom_sf"/>
</dbReference>